<dbReference type="Proteomes" id="UP000729733">
    <property type="component" value="Unassembled WGS sequence"/>
</dbReference>
<evidence type="ECO:0008006" key="3">
    <source>
        <dbReference type="Google" id="ProtNLM"/>
    </source>
</evidence>
<protein>
    <recommendedName>
        <fullName evidence="3">Transposase</fullName>
    </recommendedName>
</protein>
<name>A0A964BRB1_9CYAN</name>
<sequence>MLLSLLVNQVTSQVKQPGWIIHRRPKIKYTVIFGQLKIESPYLWNKKNQQGIRPVTEKLGIAHGDYSIGVKRILTEFGAEESFEGAAKRFQEHYGFWVEKNAVRREVEAIANLGQQYIEHRLDSLKQQADDHKNQTQSLPRLIVELDGCQIRTGVYGCAQKAELTPKRQLIQKERTINWREVRVGFARPVDDRQKRTFIARMDKYPAVVKQLVGAAINQGMGKETEVTAIADGGNGLREALEVGFPNLKFILDRIHLKQHIYQTADALSLTGIHCQIWTSHLLSLIDRGKAKKAIKFVNRYFHNSPALNKLDNLSQYLQRFADACHYELYKIQGLPIGSGEVESAHRYIPQKRLKIPGATWHPDSINPMLALRVIRANEWWSDFWTHLIEKKLA</sequence>
<dbReference type="AlphaFoldDB" id="A0A964BRB1"/>
<gene>
    <name evidence="1" type="ORF">I4641_05290</name>
</gene>
<accession>A0A964BRB1</accession>
<organism evidence="1 2">
    <name type="scientific">Waterburya agarophytonicola KI4</name>
    <dbReference type="NCBI Taxonomy" id="2874699"/>
    <lineage>
        <taxon>Bacteria</taxon>
        <taxon>Bacillati</taxon>
        <taxon>Cyanobacteriota</taxon>
        <taxon>Cyanophyceae</taxon>
        <taxon>Pleurocapsales</taxon>
        <taxon>Hyellaceae</taxon>
        <taxon>Waterburya</taxon>
        <taxon>Waterburya agarophytonicola</taxon>
    </lineage>
</organism>
<keyword evidence="2" id="KW-1185">Reference proteome</keyword>
<dbReference type="EMBL" id="JADWDC010000009">
    <property type="protein sequence ID" value="MCC0176390.1"/>
    <property type="molecule type" value="Genomic_DNA"/>
</dbReference>
<comment type="caution">
    <text evidence="1">The sequence shown here is derived from an EMBL/GenBank/DDBJ whole genome shotgun (WGS) entry which is preliminary data.</text>
</comment>
<proteinExistence type="predicted"/>
<evidence type="ECO:0000313" key="2">
    <source>
        <dbReference type="Proteomes" id="UP000729733"/>
    </source>
</evidence>
<evidence type="ECO:0000313" key="1">
    <source>
        <dbReference type="EMBL" id="MCC0176390.1"/>
    </source>
</evidence>
<reference evidence="1" key="1">
    <citation type="journal article" date="2021" name="Antonie Van Leeuwenhoek">
        <title>Draft genome and description of Waterburya agarophytonicola gen. nov. sp. nov. (Pleurocapsales, Cyanobacteria): a seaweed symbiont.</title>
        <authorList>
            <person name="Bonthond G."/>
            <person name="Shalygin S."/>
            <person name="Bayer T."/>
            <person name="Weinberger F."/>
        </authorList>
    </citation>
    <scope>NUCLEOTIDE SEQUENCE</scope>
    <source>
        <strain evidence="1">KI4</strain>
    </source>
</reference>